<gene>
    <name evidence="2" type="ORF">BJ554DRAFT_6177</name>
</gene>
<feature type="region of interest" description="Disordered" evidence="1">
    <location>
        <begin position="209"/>
        <end position="255"/>
    </location>
</feature>
<dbReference type="AlphaFoldDB" id="A0A8H7ZYC8"/>
<sequence length="255" mass="27083">AGEKDVEAYLVDGEYVRVAYSHWAAPQIGADLQEPLALLPQGLHRDPPFCPGASGDRPWPTMEVPLSRAADARPGLDTRDGSSGPGKGAPAAAQNGASGTKDDAGNMSDSSTVAERLVSYEPEADEYWGRSLQQVPVQTYGPSAPPRPPSLTLDVGEWRLLSDAASCENGRDLRRLPPSGLATVAAPLGTIPPEGRPYPLLMVVPREPPLYEEVDEPEKASARSNSDEKLASQLGLHDARSKDRRRPAVPLPAAG</sequence>
<organism evidence="2 3">
    <name type="scientific">Olpidium bornovanus</name>
    <dbReference type="NCBI Taxonomy" id="278681"/>
    <lineage>
        <taxon>Eukaryota</taxon>
        <taxon>Fungi</taxon>
        <taxon>Fungi incertae sedis</taxon>
        <taxon>Olpidiomycota</taxon>
        <taxon>Olpidiomycotina</taxon>
        <taxon>Olpidiomycetes</taxon>
        <taxon>Olpidiales</taxon>
        <taxon>Olpidiaceae</taxon>
        <taxon>Olpidium</taxon>
    </lineage>
</organism>
<dbReference type="Proteomes" id="UP000673691">
    <property type="component" value="Unassembled WGS sequence"/>
</dbReference>
<proteinExistence type="predicted"/>
<feature type="compositionally biased region" description="Low complexity" evidence="1">
    <location>
        <begin position="88"/>
        <end position="99"/>
    </location>
</feature>
<feature type="compositionally biased region" description="Basic and acidic residues" evidence="1">
    <location>
        <begin position="217"/>
        <end position="230"/>
    </location>
</feature>
<evidence type="ECO:0000256" key="1">
    <source>
        <dbReference type="SAM" id="MobiDB-lite"/>
    </source>
</evidence>
<feature type="compositionally biased region" description="Basic and acidic residues" evidence="1">
    <location>
        <begin position="70"/>
        <end position="80"/>
    </location>
</feature>
<comment type="caution">
    <text evidence="2">The sequence shown here is derived from an EMBL/GenBank/DDBJ whole genome shotgun (WGS) entry which is preliminary data.</text>
</comment>
<accession>A0A8H7ZYC8</accession>
<evidence type="ECO:0000313" key="2">
    <source>
        <dbReference type="EMBL" id="KAG5461605.1"/>
    </source>
</evidence>
<feature type="non-terminal residue" evidence="2">
    <location>
        <position position="1"/>
    </location>
</feature>
<feature type="region of interest" description="Disordered" evidence="1">
    <location>
        <begin position="67"/>
        <end position="112"/>
    </location>
</feature>
<evidence type="ECO:0000313" key="3">
    <source>
        <dbReference type="Proteomes" id="UP000673691"/>
    </source>
</evidence>
<protein>
    <submittedName>
        <fullName evidence="2">Uncharacterized protein</fullName>
    </submittedName>
</protein>
<keyword evidence="3" id="KW-1185">Reference proteome</keyword>
<reference evidence="2 3" key="1">
    <citation type="journal article" name="Sci. Rep.">
        <title>Genome-scale phylogenetic analyses confirm Olpidium as the closest living zoosporic fungus to the non-flagellated, terrestrial fungi.</title>
        <authorList>
            <person name="Chang Y."/>
            <person name="Rochon D."/>
            <person name="Sekimoto S."/>
            <person name="Wang Y."/>
            <person name="Chovatia M."/>
            <person name="Sandor L."/>
            <person name="Salamov A."/>
            <person name="Grigoriev I.V."/>
            <person name="Stajich J.E."/>
            <person name="Spatafora J.W."/>
        </authorList>
    </citation>
    <scope>NUCLEOTIDE SEQUENCE [LARGE SCALE GENOMIC DNA]</scope>
    <source>
        <strain evidence="2">S191</strain>
    </source>
</reference>
<name>A0A8H7ZYC8_9FUNG</name>
<dbReference type="EMBL" id="JAEFCI010003399">
    <property type="protein sequence ID" value="KAG5461605.1"/>
    <property type="molecule type" value="Genomic_DNA"/>
</dbReference>